<comment type="caution">
    <text evidence="1">The sequence shown here is derived from an EMBL/GenBank/DDBJ whole genome shotgun (WGS) entry which is preliminary data.</text>
</comment>
<dbReference type="AlphaFoldDB" id="A0A8J4WT16"/>
<reference evidence="1" key="1">
    <citation type="submission" date="2019-05" db="EMBL/GenBank/DDBJ databases">
        <title>Annotation for the trematode Paragonimus heterotremus.</title>
        <authorList>
            <person name="Choi Y.-J."/>
        </authorList>
    </citation>
    <scope>NUCLEOTIDE SEQUENCE</scope>
    <source>
        <strain evidence="1">LC</strain>
    </source>
</reference>
<sequence length="82" mass="9422">MCFSHIIASASLDICWPFYRSGVIYTSIPGLRCPPYASCWLRWFSPLCSTTCGCNRERQTQISTLLRVWFTLSVKFFSSRIG</sequence>
<accession>A0A8J4WT16</accession>
<proteinExistence type="predicted"/>
<dbReference type="EMBL" id="LUCH01012963">
    <property type="protein sequence ID" value="KAF5395452.1"/>
    <property type="molecule type" value="Genomic_DNA"/>
</dbReference>
<protein>
    <submittedName>
        <fullName evidence="1">Uncharacterized protein</fullName>
    </submittedName>
</protein>
<gene>
    <name evidence="1" type="ORF">PHET_12178</name>
</gene>
<evidence type="ECO:0000313" key="1">
    <source>
        <dbReference type="EMBL" id="KAF5395452.1"/>
    </source>
</evidence>
<dbReference type="Proteomes" id="UP000748531">
    <property type="component" value="Unassembled WGS sequence"/>
</dbReference>
<keyword evidence="2" id="KW-1185">Reference proteome</keyword>
<name>A0A8J4WT16_9TREM</name>
<evidence type="ECO:0000313" key="2">
    <source>
        <dbReference type="Proteomes" id="UP000748531"/>
    </source>
</evidence>
<organism evidence="1 2">
    <name type="scientific">Paragonimus heterotremus</name>
    <dbReference type="NCBI Taxonomy" id="100268"/>
    <lineage>
        <taxon>Eukaryota</taxon>
        <taxon>Metazoa</taxon>
        <taxon>Spiralia</taxon>
        <taxon>Lophotrochozoa</taxon>
        <taxon>Platyhelminthes</taxon>
        <taxon>Trematoda</taxon>
        <taxon>Digenea</taxon>
        <taxon>Plagiorchiida</taxon>
        <taxon>Troglotremata</taxon>
        <taxon>Troglotrematidae</taxon>
        <taxon>Paragonimus</taxon>
    </lineage>
</organism>